<dbReference type="EMBL" id="CASHSV030000206">
    <property type="protein sequence ID" value="CAJ2652134.1"/>
    <property type="molecule type" value="Genomic_DNA"/>
</dbReference>
<proteinExistence type="predicted"/>
<organism evidence="1 2">
    <name type="scientific">Trifolium pratense</name>
    <name type="common">Red clover</name>
    <dbReference type="NCBI Taxonomy" id="57577"/>
    <lineage>
        <taxon>Eukaryota</taxon>
        <taxon>Viridiplantae</taxon>
        <taxon>Streptophyta</taxon>
        <taxon>Embryophyta</taxon>
        <taxon>Tracheophyta</taxon>
        <taxon>Spermatophyta</taxon>
        <taxon>Magnoliopsida</taxon>
        <taxon>eudicotyledons</taxon>
        <taxon>Gunneridae</taxon>
        <taxon>Pentapetalae</taxon>
        <taxon>rosids</taxon>
        <taxon>fabids</taxon>
        <taxon>Fabales</taxon>
        <taxon>Fabaceae</taxon>
        <taxon>Papilionoideae</taxon>
        <taxon>50 kb inversion clade</taxon>
        <taxon>NPAAA clade</taxon>
        <taxon>Hologalegina</taxon>
        <taxon>IRL clade</taxon>
        <taxon>Trifolieae</taxon>
        <taxon>Trifolium</taxon>
    </lineage>
</organism>
<keyword evidence="2" id="KW-1185">Reference proteome</keyword>
<protein>
    <submittedName>
        <fullName evidence="1">Uncharacterized protein</fullName>
    </submittedName>
</protein>
<sequence length="1471" mass="167349">MALQQFVHLNLGKSKAANLVYNVMRHRGEGVGYEYGRTYSKLKTYPKKVGKSWVYYVVPQSEEGKKIGTLEDEDNNLRDLGNDNSEEPSSSGSGKKSSEDKSYSELDSISSDVLKGSKSEASTSRTRGILVHEKSQPKGSEVFKRKSNLKPQRQHRTKPAIQRNIMKHSWYLDSGCSRHMTGDKQLFSKLTMKEGGSVGFGGNQKGKIIGTGTVGNSSLSINDVWLVDGLKHNLLSISQFCDNGYVVVFNKESCTVSKQSDNSIIFKGLRKNNVYKVNLSDLNEQKVMCLLTLSEEKWIWHKRLGHANWRLISKLSKLDLVRGLPKIKYHSNTLCGSCQKGKITKSSFKPKNIVSTSRPLELLHIDLFGPVNTASINGKKYGLVIVDDYSRWTWVKFLRTKDEAYDEFSIFCKQIQNEKGYTILKVRSDHGGEFENEPFENFCEKYGILHEFSSPRTPQQNGVVERKNRTLQEMARTMMHETNVAKFLWAEAVNTACYVQNRIYIRSKLNKTAYELFKGRKPDISYFHQFGCTCYILNNKVHLKKFDARGYKGIFIGYSERSKAYRLYISETHTVEESMHVKFDDKEPDQVSELVEGLSKFQVSEDQYSDIPNYSEHPFSEVPLNTIVPTDSEQPRTEASAEPNVDDFPNPTLISNMAGPSSSSSTKIPPFMFRHLQIVGNEMEFPESQLTLLPEKMVDFDSLKENGYDVKPYFSAQGWNKYFDMLNGPIYPDLLKKFWMKARVFSKYEAKQEELAAIERNPSLKGKTRKEMGLLEFTGTQIRSNICGINLNFSPIHFNALLGLDNSGLVLDDFEKDTRFREELLHRMCIDMKLKGKVKGLTDECRVLFKIILSTISPRVGGTDTISWPHRHLIYFLLTERKVNLGKYFFERICEAIFQSKSQRKTTIVYPRLLSDLLYQGHIVQNLKKFYPELMAQKLLPEVLNASFLTKMHLINTKLVQPKQEFRVRPEDRLYVEGYPVISEADAEHVIQDYLEVLRQEGLVVDRSMVPPAPVNMYKPKRKPKRKADSQDEQVKPDLLAQKKVKVEQSMAEQRTKRKHEETANKAAEGASKKPIVVEEDSSSEESESEDETESDEETIAERLRRRPAPISKDKGKSTKYVFNENEIGIGYTKPLKTILPTSDISTSDNPLSELEKHLSPDPLNNHPPSHETQHKSSSPPKPTSPQPDIPSSEPQPDIPPATEIPTLSTIPNPSPSSSNTFRNLSTQFHEDLLRLSTIKDRFLVCPSDVDLEVSSIKARICNALDVAAAKVKAVIGKRDLEGISFMRDSLARAELKRLTPFNHEEHERAKLVAIAAAVRRMSEFKDCWVDSTLLQRLEDQRTENERLEEAAARVAELANELQNEDATEEDVLNVLNQDDVLMIDYPEEGEPSDKGKAPLVEEQVPMVEDQAPVVADQLRIFQEALREQQEGLERQRAAQETLETKVDGLVSNVGSLNDKFDQLLAFLKKP</sequence>
<reference evidence="1" key="1">
    <citation type="submission" date="2023-10" db="EMBL/GenBank/DDBJ databases">
        <authorList>
            <person name="Rodriguez Cubillos JULIANA M."/>
            <person name="De Vega J."/>
        </authorList>
    </citation>
    <scope>NUCLEOTIDE SEQUENCE</scope>
</reference>
<evidence type="ECO:0000313" key="2">
    <source>
        <dbReference type="Proteomes" id="UP001177021"/>
    </source>
</evidence>
<comment type="caution">
    <text evidence="1">The sequence shown here is derived from an EMBL/GenBank/DDBJ whole genome shotgun (WGS) entry which is preliminary data.</text>
</comment>
<accession>A0ACB0K7B0</accession>
<evidence type="ECO:0000313" key="1">
    <source>
        <dbReference type="EMBL" id="CAJ2652134.1"/>
    </source>
</evidence>
<gene>
    <name evidence="1" type="ORF">MILVUS5_LOCUS19666</name>
</gene>
<dbReference type="Proteomes" id="UP001177021">
    <property type="component" value="Unassembled WGS sequence"/>
</dbReference>
<name>A0ACB0K7B0_TRIPR</name>